<dbReference type="AlphaFoldDB" id="A0AAD5T2N5"/>
<dbReference type="PANTHER" id="PTHR21663">
    <property type="entry name" value="HYPOTHETICAL HEAT DOMAIN-CONTAINING"/>
    <property type="match status" value="1"/>
</dbReference>
<dbReference type="GO" id="GO:0030139">
    <property type="term" value="C:endocytic vesicle"/>
    <property type="evidence" value="ECO:0007669"/>
    <property type="project" value="TreeGrafter"/>
</dbReference>
<dbReference type="Proteomes" id="UP001211907">
    <property type="component" value="Unassembled WGS sequence"/>
</dbReference>
<name>A0AAD5T2N5_9FUNG</name>
<keyword evidence="4" id="KW-1185">Reference proteome</keyword>
<dbReference type="InterPro" id="IPR011989">
    <property type="entry name" value="ARM-like"/>
</dbReference>
<evidence type="ECO:0000256" key="1">
    <source>
        <dbReference type="ARBA" id="ARBA00008304"/>
    </source>
</evidence>
<dbReference type="GO" id="GO:0016020">
    <property type="term" value="C:membrane"/>
    <property type="evidence" value="ECO:0007669"/>
    <property type="project" value="TreeGrafter"/>
</dbReference>
<proteinExistence type="inferred from homology"/>
<dbReference type="InterPro" id="IPR016024">
    <property type="entry name" value="ARM-type_fold"/>
</dbReference>
<dbReference type="Gene3D" id="1.25.10.10">
    <property type="entry name" value="Leucine-rich Repeat Variant"/>
    <property type="match status" value="1"/>
</dbReference>
<dbReference type="EMBL" id="JADGJH010000561">
    <property type="protein sequence ID" value="KAJ3126396.1"/>
    <property type="molecule type" value="Genomic_DNA"/>
</dbReference>
<evidence type="ECO:0000313" key="3">
    <source>
        <dbReference type="EMBL" id="KAJ3126396.1"/>
    </source>
</evidence>
<feature type="region of interest" description="Disordered" evidence="2">
    <location>
        <begin position="277"/>
        <end position="307"/>
    </location>
</feature>
<dbReference type="GO" id="GO:0006897">
    <property type="term" value="P:endocytosis"/>
    <property type="evidence" value="ECO:0007669"/>
    <property type="project" value="TreeGrafter"/>
</dbReference>
<reference evidence="3" key="1">
    <citation type="submission" date="2020-05" db="EMBL/GenBank/DDBJ databases">
        <title>Phylogenomic resolution of chytrid fungi.</title>
        <authorList>
            <person name="Stajich J.E."/>
            <person name="Amses K."/>
            <person name="Simmons R."/>
            <person name="Seto K."/>
            <person name="Myers J."/>
            <person name="Bonds A."/>
            <person name="Quandt C.A."/>
            <person name="Barry K."/>
            <person name="Liu P."/>
            <person name="Grigoriev I."/>
            <person name="Longcore J.E."/>
            <person name="James T.Y."/>
        </authorList>
    </citation>
    <scope>NUCLEOTIDE SEQUENCE</scope>
    <source>
        <strain evidence="3">JEL0513</strain>
    </source>
</reference>
<protein>
    <submittedName>
        <fullName evidence="3">Uncharacterized protein</fullName>
    </submittedName>
</protein>
<dbReference type="GO" id="GO:0005829">
    <property type="term" value="C:cytosol"/>
    <property type="evidence" value="ECO:0007669"/>
    <property type="project" value="GOC"/>
</dbReference>
<feature type="compositionally biased region" description="Low complexity" evidence="2">
    <location>
        <begin position="277"/>
        <end position="290"/>
    </location>
</feature>
<dbReference type="InterPro" id="IPR046837">
    <property type="entry name" value="Laa1/Sip1/HEATR5-like_HEAT"/>
</dbReference>
<evidence type="ECO:0000313" key="4">
    <source>
        <dbReference type="Proteomes" id="UP001211907"/>
    </source>
</evidence>
<comment type="similarity">
    <text evidence="1">Belongs to the HEATR5 family.</text>
</comment>
<dbReference type="GO" id="GO:0042147">
    <property type="term" value="P:retrograde transport, endosome to Golgi"/>
    <property type="evidence" value="ECO:0007669"/>
    <property type="project" value="TreeGrafter"/>
</dbReference>
<organism evidence="3 4">
    <name type="scientific">Physocladia obscura</name>
    <dbReference type="NCBI Taxonomy" id="109957"/>
    <lineage>
        <taxon>Eukaryota</taxon>
        <taxon>Fungi</taxon>
        <taxon>Fungi incertae sedis</taxon>
        <taxon>Chytridiomycota</taxon>
        <taxon>Chytridiomycota incertae sedis</taxon>
        <taxon>Chytridiomycetes</taxon>
        <taxon>Chytridiales</taxon>
        <taxon>Chytriomycetaceae</taxon>
        <taxon>Physocladia</taxon>
    </lineage>
</organism>
<dbReference type="SUPFAM" id="SSF48371">
    <property type="entry name" value="ARM repeat"/>
    <property type="match status" value="2"/>
</dbReference>
<dbReference type="InterPro" id="IPR040108">
    <property type="entry name" value="Laa1/Sip1/HEATR5"/>
</dbReference>
<gene>
    <name evidence="3" type="ORF">HK100_010272</name>
</gene>
<comment type="caution">
    <text evidence="3">The sequence shown here is derived from an EMBL/GenBank/DDBJ whole genome shotgun (WGS) entry which is preliminary data.</text>
</comment>
<dbReference type="PANTHER" id="PTHR21663:SF0">
    <property type="entry name" value="HEAT REPEAT-CONTAINING PROTEIN 5B"/>
    <property type="match status" value="1"/>
</dbReference>
<dbReference type="GO" id="GO:0008104">
    <property type="term" value="P:intracellular protein localization"/>
    <property type="evidence" value="ECO:0007669"/>
    <property type="project" value="TreeGrafter"/>
</dbReference>
<evidence type="ECO:0000256" key="2">
    <source>
        <dbReference type="SAM" id="MobiDB-lite"/>
    </source>
</evidence>
<accession>A0AAD5T2N5</accession>
<sequence length="963" mass="106142">MQTLVDRIVNNREPDSRAGCSLALGCIHSNVGSMAVGAHLTTTVGLLHSLVSDIHPLVHTWALFSLCLTIESASLSFGSFVNSTLTIVIKLAMSDSHDFSFNISGNSMDNNTCVYPLFGKILYALLGVLGPELATGSARTRELCFSLFEAFKHDKDRYVVAEAIRCIQQFIMFAPKHVDMPSLLPFLQDQISNRENVQLIKKSAVQCLYQLSQRDSGLVLEVSSQLEEQCFSLLDTEVDENVRAELRDILNNLMKHVAVDNPSRWIDLCKNILARGGANGSSKASAGASATRNDDDDDEGGSAFNKQAPKASLEIEKKKNVVLIPRWRTQSFCISCIRTLVRLILESGIQEHLDLVLARQTRAETAPEESDFLSFRLADIVAISFNSATMPVKDLQIQGLRLLQDILTRFASIPDPDFEGHALLEQYQAQITASLTPAFSPESTSELMGLATVVAGTYIGSGIIKDFHPSDRVLRLLGGALDACKEGDNFLLGITSTEKQMLKLSVLTSWAILQLSSLKFQGSNKIIKDRVDLLTKHWVTSILDAAEQKVDIDFLVRFKQLRAREQNSITHSEMYIDAARFVLEASYHRCWLTILHALCSLLQNREPLLLYAFNNSTEEVEKFSIVMFSLCVEYLGNFGFEKSSTNVSQEQLNSNESKAGDRLIEQEKLEKIFVELVHAFERLRNMENMAIHTLTIDIIRGIFIVYHKDITGTEIYSTAVKFILNVFIFHIPNVSNIPTAKVTSSQPVTFALVSLFHSSLDTLALILRAIDENSSLQLTRLVLFIFTAILGSEKFVVDVAPKVLGLLKAVGIGYTRILVPALQAVILLAISSSCASIDLLDEAIKIMLLPCIGASVTSISLLVSVLVRIQSAVTASVTSDQIQRVILANLFQLAAQNQQKFREMMLYLPVDTRSSLEAGFKMLLSENSSGKVQEVNGGSAVSPDGGESSISVPKIALKNFGAF</sequence>
<dbReference type="Pfam" id="PF20210">
    <property type="entry name" value="Laa1_Sip1_HTR5"/>
    <property type="match status" value="1"/>
</dbReference>
<dbReference type="GO" id="GO:0005794">
    <property type="term" value="C:Golgi apparatus"/>
    <property type="evidence" value="ECO:0007669"/>
    <property type="project" value="TreeGrafter"/>
</dbReference>